<dbReference type="Pfam" id="PF01381">
    <property type="entry name" value="HTH_3"/>
    <property type="match status" value="1"/>
</dbReference>
<organism evidence="3 4">
    <name type="scientific">Ulvibacterium marinum</name>
    <dbReference type="NCBI Taxonomy" id="2419782"/>
    <lineage>
        <taxon>Bacteria</taxon>
        <taxon>Pseudomonadati</taxon>
        <taxon>Bacteroidota</taxon>
        <taxon>Flavobacteriia</taxon>
        <taxon>Flavobacteriales</taxon>
        <taxon>Flavobacteriaceae</taxon>
        <taxon>Ulvibacterium</taxon>
    </lineage>
</organism>
<dbReference type="PROSITE" id="PS50943">
    <property type="entry name" value="HTH_CROC1"/>
    <property type="match status" value="1"/>
</dbReference>
<dbReference type="Gene3D" id="1.10.260.40">
    <property type="entry name" value="lambda repressor-like DNA-binding domains"/>
    <property type="match status" value="1"/>
</dbReference>
<reference evidence="3 4" key="1">
    <citation type="submission" date="2018-10" db="EMBL/GenBank/DDBJ databases">
        <title>Ulvibacterium marinum gen. nov., sp. nov., a novel marine bacterium of the family Flavobacteriaceae, isolated from a culture of the green alga Ulva prolifera.</title>
        <authorList>
            <person name="Zhang Z."/>
        </authorList>
    </citation>
    <scope>NUCLEOTIDE SEQUENCE [LARGE SCALE GENOMIC DNA]</scope>
    <source>
        <strain evidence="3 4">CCMM003</strain>
    </source>
</reference>
<protein>
    <submittedName>
        <fullName evidence="3">XRE family transcriptional regulator</fullName>
    </submittedName>
</protein>
<feature type="domain" description="HTH cro/C1-type" evidence="2">
    <location>
        <begin position="11"/>
        <end position="66"/>
    </location>
</feature>
<dbReference type="GO" id="GO:0003677">
    <property type="term" value="F:DNA binding"/>
    <property type="evidence" value="ECO:0007669"/>
    <property type="project" value="InterPro"/>
</dbReference>
<gene>
    <name evidence="3" type="ORF">D7Z94_08465</name>
</gene>
<sequence length="124" mass="14009">MVNQEDFTKRLRKLLRYYDLSASAFADRIGVQRSSISHLLTGRNKPSLDFILKVNDTFPEVDLYWFLKGKGTFPKTSSDTDLPVTPTPSLLKKAQNPNIGEHHKSVDKIIILHSDGSFKIYGGD</sequence>
<accession>A0A3B0CDJ1</accession>
<dbReference type="SUPFAM" id="SSF47413">
    <property type="entry name" value="lambda repressor-like DNA-binding domains"/>
    <property type="match status" value="1"/>
</dbReference>
<comment type="caution">
    <text evidence="3">The sequence shown here is derived from an EMBL/GenBank/DDBJ whole genome shotgun (WGS) entry which is preliminary data.</text>
</comment>
<feature type="region of interest" description="Disordered" evidence="1">
    <location>
        <begin position="74"/>
        <end position="97"/>
    </location>
</feature>
<dbReference type="AlphaFoldDB" id="A0A3B0CDJ1"/>
<dbReference type="EMBL" id="RBCJ01000002">
    <property type="protein sequence ID" value="RKN80976.1"/>
    <property type="molecule type" value="Genomic_DNA"/>
</dbReference>
<dbReference type="RefSeq" id="WP_120711132.1">
    <property type="nucleotide sequence ID" value="NZ_RBCJ01000002.1"/>
</dbReference>
<proteinExistence type="predicted"/>
<dbReference type="OrthoDB" id="1034290at2"/>
<dbReference type="SMART" id="SM00530">
    <property type="entry name" value="HTH_XRE"/>
    <property type="match status" value="1"/>
</dbReference>
<dbReference type="InterPro" id="IPR001387">
    <property type="entry name" value="Cro/C1-type_HTH"/>
</dbReference>
<dbReference type="InterPro" id="IPR010982">
    <property type="entry name" value="Lambda_DNA-bd_dom_sf"/>
</dbReference>
<evidence type="ECO:0000313" key="4">
    <source>
        <dbReference type="Proteomes" id="UP000276603"/>
    </source>
</evidence>
<evidence type="ECO:0000259" key="2">
    <source>
        <dbReference type="PROSITE" id="PS50943"/>
    </source>
</evidence>
<keyword evidence="4" id="KW-1185">Reference proteome</keyword>
<dbReference type="CDD" id="cd00093">
    <property type="entry name" value="HTH_XRE"/>
    <property type="match status" value="1"/>
</dbReference>
<name>A0A3B0CDJ1_9FLAO</name>
<evidence type="ECO:0000313" key="3">
    <source>
        <dbReference type="EMBL" id="RKN80976.1"/>
    </source>
</evidence>
<evidence type="ECO:0000256" key="1">
    <source>
        <dbReference type="SAM" id="MobiDB-lite"/>
    </source>
</evidence>
<dbReference type="Proteomes" id="UP000276603">
    <property type="component" value="Unassembled WGS sequence"/>
</dbReference>